<dbReference type="AlphaFoldDB" id="A0A699TC79"/>
<comment type="caution">
    <text evidence="1">The sequence shown here is derived from an EMBL/GenBank/DDBJ whole genome shotgun (WGS) entry which is preliminary data.</text>
</comment>
<proteinExistence type="predicted"/>
<evidence type="ECO:0000313" key="1">
    <source>
        <dbReference type="EMBL" id="GFD08125.1"/>
    </source>
</evidence>
<protein>
    <submittedName>
        <fullName evidence="1">Uncharacterized protein</fullName>
    </submittedName>
</protein>
<accession>A0A699TC79</accession>
<sequence length="72" mass="8295">MSYASSAATYTSVYTDSEPWRFYRGSDEEPAEAGITTAGYWYKLMLLDNVVDSRLRLLEQSADVDDKMKKYH</sequence>
<gene>
    <name evidence="1" type="ORF">Tci_880094</name>
</gene>
<organism evidence="1">
    <name type="scientific">Tanacetum cinerariifolium</name>
    <name type="common">Dalmatian daisy</name>
    <name type="synonym">Chrysanthemum cinerariifolium</name>
    <dbReference type="NCBI Taxonomy" id="118510"/>
    <lineage>
        <taxon>Eukaryota</taxon>
        <taxon>Viridiplantae</taxon>
        <taxon>Streptophyta</taxon>
        <taxon>Embryophyta</taxon>
        <taxon>Tracheophyta</taxon>
        <taxon>Spermatophyta</taxon>
        <taxon>Magnoliopsida</taxon>
        <taxon>eudicotyledons</taxon>
        <taxon>Gunneridae</taxon>
        <taxon>Pentapetalae</taxon>
        <taxon>asterids</taxon>
        <taxon>campanulids</taxon>
        <taxon>Asterales</taxon>
        <taxon>Asteraceae</taxon>
        <taxon>Asteroideae</taxon>
        <taxon>Anthemideae</taxon>
        <taxon>Anthemidinae</taxon>
        <taxon>Tanacetum</taxon>
    </lineage>
</organism>
<name>A0A699TC79_TANCI</name>
<reference evidence="1" key="1">
    <citation type="journal article" date="2019" name="Sci. Rep.">
        <title>Draft genome of Tanacetum cinerariifolium, the natural source of mosquito coil.</title>
        <authorList>
            <person name="Yamashiro T."/>
            <person name="Shiraishi A."/>
            <person name="Satake H."/>
            <person name="Nakayama K."/>
        </authorList>
    </citation>
    <scope>NUCLEOTIDE SEQUENCE</scope>
</reference>
<dbReference type="EMBL" id="BKCJ011236160">
    <property type="protein sequence ID" value="GFD08125.1"/>
    <property type="molecule type" value="Genomic_DNA"/>
</dbReference>